<feature type="compositionally biased region" description="Basic and acidic residues" evidence="1">
    <location>
        <begin position="29"/>
        <end position="40"/>
    </location>
</feature>
<dbReference type="Proteomes" id="UP000758155">
    <property type="component" value="Unassembled WGS sequence"/>
</dbReference>
<keyword evidence="2" id="KW-0472">Membrane</keyword>
<protein>
    <submittedName>
        <fullName evidence="3">Uncharacterized protein</fullName>
    </submittedName>
</protein>
<reference evidence="3" key="1">
    <citation type="submission" date="2019-04" db="EMBL/GenBank/DDBJ databases">
        <title>Sequencing of skin fungus with MAO and IRED activity.</title>
        <authorList>
            <person name="Marsaioli A.J."/>
            <person name="Bonatto J.M.C."/>
            <person name="Reis Junior O."/>
        </authorList>
    </citation>
    <scope>NUCLEOTIDE SEQUENCE</scope>
    <source>
        <strain evidence="3">28M1</strain>
    </source>
</reference>
<keyword evidence="4" id="KW-1185">Reference proteome</keyword>
<name>A0A9P4WX88_9PLEO</name>
<feature type="region of interest" description="Disordered" evidence="1">
    <location>
        <begin position="210"/>
        <end position="245"/>
    </location>
</feature>
<feature type="region of interest" description="Disordered" evidence="1">
    <location>
        <begin position="448"/>
        <end position="467"/>
    </location>
</feature>
<proteinExistence type="predicted"/>
<keyword evidence="2" id="KW-1133">Transmembrane helix</keyword>
<feature type="compositionally biased region" description="Polar residues" evidence="1">
    <location>
        <begin position="42"/>
        <end position="51"/>
    </location>
</feature>
<dbReference type="AlphaFoldDB" id="A0A9P4WX88"/>
<evidence type="ECO:0000313" key="4">
    <source>
        <dbReference type="Proteomes" id="UP000758155"/>
    </source>
</evidence>
<dbReference type="OrthoDB" id="5355526at2759"/>
<organism evidence="3 4">
    <name type="scientific">Didymella heteroderae</name>
    <dbReference type="NCBI Taxonomy" id="1769908"/>
    <lineage>
        <taxon>Eukaryota</taxon>
        <taxon>Fungi</taxon>
        <taxon>Dikarya</taxon>
        <taxon>Ascomycota</taxon>
        <taxon>Pezizomycotina</taxon>
        <taxon>Dothideomycetes</taxon>
        <taxon>Pleosporomycetidae</taxon>
        <taxon>Pleosporales</taxon>
        <taxon>Pleosporineae</taxon>
        <taxon>Didymellaceae</taxon>
        <taxon>Didymella</taxon>
    </lineage>
</organism>
<evidence type="ECO:0000256" key="2">
    <source>
        <dbReference type="SAM" id="Phobius"/>
    </source>
</evidence>
<feature type="transmembrane region" description="Helical" evidence="2">
    <location>
        <begin position="881"/>
        <end position="903"/>
    </location>
</feature>
<feature type="region of interest" description="Disordered" evidence="1">
    <location>
        <begin position="513"/>
        <end position="532"/>
    </location>
</feature>
<comment type="caution">
    <text evidence="3">The sequence shown here is derived from an EMBL/GenBank/DDBJ whole genome shotgun (WGS) entry which is preliminary data.</text>
</comment>
<feature type="transmembrane region" description="Helical" evidence="2">
    <location>
        <begin position="909"/>
        <end position="929"/>
    </location>
</feature>
<feature type="compositionally biased region" description="Polar residues" evidence="1">
    <location>
        <begin position="210"/>
        <end position="219"/>
    </location>
</feature>
<evidence type="ECO:0000256" key="1">
    <source>
        <dbReference type="SAM" id="MobiDB-lite"/>
    </source>
</evidence>
<sequence length="935" mass="104106">MVLVGYACSEHSGHQHGFIYDAGKRNKEASSEADIPKDDQSTDLSAKTTSVEPGMIPPNAQRSSALSKKGKKAKKVKHLKRSTNADDGALDFGVPSNSRDPRTGVGQRNISKKKQVILQQIQDHKAARLQLAHDSKGVKAVKMARGTSKDILLALDESRPTKNPDNITSESDLEQRSLPIGVDQDLEISEPAEQQNPDLEYYHAPWTTRDSSIFDNSGPTRLEEGQDPISEDLLPDHGDNDAANKGIPFQTIVSLDGSQAMMPQSYKSESTSITTLSTRNLNRKADSRVIDIERKINALTAKLRARISVAPRISDQLLEGEDEDDASESSYAASVFSFATMASSVSNLSKYSNYSSKQIATATRELFEIFLRNLDLIELQQRAIADPEIGPERLQRNLRRFFQAYAKNLEDEHTERLEYLASRLVAMKARPLAESILEKYYCAPAEKPVEGRAEQDESSEDEAGSQPVDEKIFEDLKAFREFLTSASAFEIFRAQIRSFVIPRSQQVVLTDEATSGEMGSETPTHKGVKATTPTTTWRSWRAGFAEAVDILPINRDFRFAAKIAFFLAFDAFAFATDRVFIAIGVLEPLLSPKMVRMRWRCRCGDRLFSDAIELQENGVQELATRMEDSSGVKVAIAGYNLHSGNQQYNLPRRFAWFGRTNGACQTNQAANIPMYSSTSSASASTAACTSSQGPSAQKQMLHLMAYMHNKRSSKILQQDRIEDVATDCDLIRFLRRQYRKRRSRFRSFLSLKTVQGIHFVKSHLPMGNNVIIYPHGVSCTPLGSLPITTPTAMCECLPPRARVEPTDTAEYHCQPVPPKTFPPVPPEYLLSLFTCQEQSHQMSRWIVEQLRKRTWGELFGKPEQPAEGWGIYYREGWDTGLIAIVVFLLLFASLLFSILWATLKDDIQGAFGVGAWMVGIGGALLAVIVTQADGM</sequence>
<feature type="compositionally biased region" description="Basic residues" evidence="1">
    <location>
        <begin position="68"/>
        <end position="81"/>
    </location>
</feature>
<keyword evidence="2" id="KW-0812">Transmembrane</keyword>
<feature type="region of interest" description="Disordered" evidence="1">
    <location>
        <begin position="29"/>
        <end position="109"/>
    </location>
</feature>
<dbReference type="EMBL" id="SWKV01000006">
    <property type="protein sequence ID" value="KAF3045542.1"/>
    <property type="molecule type" value="Genomic_DNA"/>
</dbReference>
<gene>
    <name evidence="3" type="ORF">E8E12_009520</name>
</gene>
<evidence type="ECO:0000313" key="3">
    <source>
        <dbReference type="EMBL" id="KAF3045542.1"/>
    </source>
</evidence>
<accession>A0A9P4WX88</accession>